<dbReference type="AlphaFoldDB" id="A0AAV1BB45"/>
<reference evidence="1 2" key="1">
    <citation type="submission" date="2023-01" db="EMBL/GenBank/DDBJ databases">
        <authorList>
            <person name="Kreplak J."/>
        </authorList>
    </citation>
    <scope>NUCLEOTIDE SEQUENCE [LARGE SCALE GENOMIC DNA]</scope>
</reference>
<keyword evidence="2" id="KW-1185">Reference proteome</keyword>
<proteinExistence type="predicted"/>
<gene>
    <name evidence="1" type="ORF">VFH_VI140080</name>
</gene>
<evidence type="ECO:0000313" key="1">
    <source>
        <dbReference type="EMBL" id="CAI8618793.1"/>
    </source>
</evidence>
<accession>A0AAV1BB45</accession>
<dbReference type="Proteomes" id="UP001157006">
    <property type="component" value="Chromosome 6"/>
</dbReference>
<name>A0AAV1BB45_VICFA</name>
<evidence type="ECO:0000313" key="2">
    <source>
        <dbReference type="Proteomes" id="UP001157006"/>
    </source>
</evidence>
<organism evidence="1 2">
    <name type="scientific">Vicia faba</name>
    <name type="common">Broad bean</name>
    <name type="synonym">Faba vulgaris</name>
    <dbReference type="NCBI Taxonomy" id="3906"/>
    <lineage>
        <taxon>Eukaryota</taxon>
        <taxon>Viridiplantae</taxon>
        <taxon>Streptophyta</taxon>
        <taxon>Embryophyta</taxon>
        <taxon>Tracheophyta</taxon>
        <taxon>Spermatophyta</taxon>
        <taxon>Magnoliopsida</taxon>
        <taxon>eudicotyledons</taxon>
        <taxon>Gunneridae</taxon>
        <taxon>Pentapetalae</taxon>
        <taxon>rosids</taxon>
        <taxon>fabids</taxon>
        <taxon>Fabales</taxon>
        <taxon>Fabaceae</taxon>
        <taxon>Papilionoideae</taxon>
        <taxon>50 kb inversion clade</taxon>
        <taxon>NPAAA clade</taxon>
        <taxon>Hologalegina</taxon>
        <taxon>IRL clade</taxon>
        <taxon>Fabeae</taxon>
        <taxon>Vicia</taxon>
    </lineage>
</organism>
<dbReference type="EMBL" id="OX451741">
    <property type="protein sequence ID" value="CAI8618793.1"/>
    <property type="molecule type" value="Genomic_DNA"/>
</dbReference>
<sequence>MMLQTSQSPRFASFKFQLLHDSVSALRLKLILRGFLSISQLILWSYENIQRNQSEQDSKITLEESGVYLPTGGKSDAFFKFGKRISNTEIDESMRLDYSRNEDDTER</sequence>
<protein>
    <submittedName>
        <fullName evidence="1">Uncharacterized protein</fullName>
    </submittedName>
</protein>